<proteinExistence type="predicted"/>
<accession>A0A0T6AVH2</accession>
<dbReference type="Proteomes" id="UP000051574">
    <property type="component" value="Unassembled WGS sequence"/>
</dbReference>
<feature type="non-terminal residue" evidence="2">
    <location>
        <position position="1"/>
    </location>
</feature>
<sequence length="325" mass="38040">STEKVKEYFYDYVLHEPFTIQTAHATTEHDYVINIPCLKTFKAPNEILKFHVFDFSENYDGLIGVNLMKQLGAVIDVPNGIMRTKFGEIKIHWENSKIKIGPRERKIVRIPVTKNYANIIINHQVIAPPMMSQTPSPSFKHSPQVRPQWPQQTQGRFHVPQISKPPTFNFAKSPGQLEQRRQPRPTPMEVGTITARTQKPTSFQFRSTGKPNWISEELYHQTDDDNLYYEKEHQEEYQYPTEEVQYYEEDLQHLEQTSYDEEEKFYYTGLEEQSGMTKEETYECIKLNANASSKLPHILLPEINAKFLVDTGSSRSMKYNYRCLC</sequence>
<gene>
    <name evidence="2" type="ORF">AMK59_7247</name>
</gene>
<reference evidence="2 3" key="1">
    <citation type="submission" date="2015-09" db="EMBL/GenBank/DDBJ databases">
        <title>Draft genome of the scarab beetle Oryctes borbonicus.</title>
        <authorList>
            <person name="Meyer J.M."/>
            <person name="Markov G.V."/>
            <person name="Baskaran P."/>
            <person name="Herrmann M."/>
            <person name="Sommer R.J."/>
            <person name="Roedelsperger C."/>
        </authorList>
    </citation>
    <scope>NUCLEOTIDE SEQUENCE [LARGE SCALE GENOMIC DNA]</scope>
    <source>
        <strain evidence="2">OB123</strain>
        <tissue evidence="2">Whole animal</tissue>
    </source>
</reference>
<organism evidence="2 3">
    <name type="scientific">Oryctes borbonicus</name>
    <dbReference type="NCBI Taxonomy" id="1629725"/>
    <lineage>
        <taxon>Eukaryota</taxon>
        <taxon>Metazoa</taxon>
        <taxon>Ecdysozoa</taxon>
        <taxon>Arthropoda</taxon>
        <taxon>Hexapoda</taxon>
        <taxon>Insecta</taxon>
        <taxon>Pterygota</taxon>
        <taxon>Neoptera</taxon>
        <taxon>Endopterygota</taxon>
        <taxon>Coleoptera</taxon>
        <taxon>Polyphaga</taxon>
        <taxon>Scarabaeiformia</taxon>
        <taxon>Scarabaeidae</taxon>
        <taxon>Dynastinae</taxon>
        <taxon>Oryctes</taxon>
    </lineage>
</organism>
<keyword evidence="3" id="KW-1185">Reference proteome</keyword>
<protein>
    <submittedName>
        <fullName evidence="2">Uncharacterized protein</fullName>
    </submittedName>
</protein>
<evidence type="ECO:0000313" key="2">
    <source>
        <dbReference type="EMBL" id="KRT79042.1"/>
    </source>
</evidence>
<evidence type="ECO:0000256" key="1">
    <source>
        <dbReference type="SAM" id="MobiDB-lite"/>
    </source>
</evidence>
<dbReference type="AlphaFoldDB" id="A0A0T6AVH2"/>
<dbReference type="OrthoDB" id="6757765at2759"/>
<name>A0A0T6AVH2_9SCAR</name>
<feature type="region of interest" description="Disordered" evidence="1">
    <location>
        <begin position="167"/>
        <end position="187"/>
    </location>
</feature>
<dbReference type="EMBL" id="LJIG01022725">
    <property type="protein sequence ID" value="KRT79042.1"/>
    <property type="molecule type" value="Genomic_DNA"/>
</dbReference>
<evidence type="ECO:0000313" key="3">
    <source>
        <dbReference type="Proteomes" id="UP000051574"/>
    </source>
</evidence>
<comment type="caution">
    <text evidence="2">The sequence shown here is derived from an EMBL/GenBank/DDBJ whole genome shotgun (WGS) entry which is preliminary data.</text>
</comment>